<keyword evidence="1" id="KW-1133">Transmembrane helix</keyword>
<comment type="caution">
    <text evidence="2">The sequence shown here is derived from an EMBL/GenBank/DDBJ whole genome shotgun (WGS) entry which is preliminary data.</text>
</comment>
<sequence>MFLPFIILVVLGFLMLVVFVPYGGIIMASVTFAVVILQYLKTHRMHQELQEIRKHLGVMKPEEEEEYDIKRQINEVDHLGAAAIEEVNQKIEEELANTADLNKKD</sequence>
<evidence type="ECO:0000313" key="2">
    <source>
        <dbReference type="EMBL" id="GGA45380.1"/>
    </source>
</evidence>
<keyword evidence="1" id="KW-0812">Transmembrane</keyword>
<accession>A0ABQ1GKG6</accession>
<name>A0ABQ1GKG6_9BACL</name>
<dbReference type="EMBL" id="BMHF01000013">
    <property type="protein sequence ID" value="GGA45380.1"/>
    <property type="molecule type" value="Genomic_DNA"/>
</dbReference>
<keyword evidence="3" id="KW-1185">Reference proteome</keyword>
<evidence type="ECO:0000313" key="3">
    <source>
        <dbReference type="Proteomes" id="UP000609323"/>
    </source>
</evidence>
<feature type="transmembrane region" description="Helical" evidence="1">
    <location>
        <begin position="6"/>
        <end position="37"/>
    </location>
</feature>
<protein>
    <submittedName>
        <fullName evidence="2">Uncharacterized protein</fullName>
    </submittedName>
</protein>
<dbReference type="RefSeq" id="WP_094092684.1">
    <property type="nucleotide sequence ID" value="NZ_BMHF01000013.1"/>
</dbReference>
<keyword evidence="1" id="KW-0472">Membrane</keyword>
<organism evidence="2 3">
    <name type="scientific">Paenibacillus physcomitrellae</name>
    <dbReference type="NCBI Taxonomy" id="1619311"/>
    <lineage>
        <taxon>Bacteria</taxon>
        <taxon>Bacillati</taxon>
        <taxon>Bacillota</taxon>
        <taxon>Bacilli</taxon>
        <taxon>Bacillales</taxon>
        <taxon>Paenibacillaceae</taxon>
        <taxon>Paenibacillus</taxon>
    </lineage>
</organism>
<dbReference type="Proteomes" id="UP000609323">
    <property type="component" value="Unassembled WGS sequence"/>
</dbReference>
<gene>
    <name evidence="2" type="ORF">GCM10010917_33350</name>
</gene>
<proteinExistence type="predicted"/>
<reference evidence="3" key="1">
    <citation type="journal article" date="2019" name="Int. J. Syst. Evol. Microbiol.">
        <title>The Global Catalogue of Microorganisms (GCM) 10K type strain sequencing project: providing services to taxonomists for standard genome sequencing and annotation.</title>
        <authorList>
            <consortium name="The Broad Institute Genomics Platform"/>
            <consortium name="The Broad Institute Genome Sequencing Center for Infectious Disease"/>
            <person name="Wu L."/>
            <person name="Ma J."/>
        </authorList>
    </citation>
    <scope>NUCLEOTIDE SEQUENCE [LARGE SCALE GENOMIC DNA]</scope>
    <source>
        <strain evidence="3">CGMCC 1.15044</strain>
    </source>
</reference>
<evidence type="ECO:0000256" key="1">
    <source>
        <dbReference type="SAM" id="Phobius"/>
    </source>
</evidence>